<dbReference type="Pfam" id="PF07687">
    <property type="entry name" value="M20_dimer"/>
    <property type="match status" value="1"/>
</dbReference>
<dbReference type="InterPro" id="IPR017439">
    <property type="entry name" value="Amidohydrolase"/>
</dbReference>
<feature type="binding site" evidence="2">
    <location>
        <position position="101"/>
    </location>
    <ligand>
        <name>Mn(2+)</name>
        <dbReference type="ChEBI" id="CHEBI:29035"/>
        <label>2</label>
    </ligand>
</feature>
<dbReference type="GO" id="GO:0046872">
    <property type="term" value="F:metal ion binding"/>
    <property type="evidence" value="ECO:0007669"/>
    <property type="project" value="UniProtKB-KW"/>
</dbReference>
<dbReference type="Gene3D" id="3.40.630.10">
    <property type="entry name" value="Zn peptidases"/>
    <property type="match status" value="1"/>
</dbReference>
<dbReference type="InterPro" id="IPR036264">
    <property type="entry name" value="Bact_exopeptidase_dim_dom"/>
</dbReference>
<comment type="cofactor">
    <cofactor evidence="2">
        <name>Mn(2+)</name>
        <dbReference type="ChEBI" id="CHEBI:29035"/>
    </cofactor>
    <text evidence="2">The Mn(2+) ion enhances activity.</text>
</comment>
<dbReference type="CDD" id="cd03886">
    <property type="entry name" value="M20_Acy1"/>
    <property type="match status" value="1"/>
</dbReference>
<dbReference type="PANTHER" id="PTHR11014:SF63">
    <property type="entry name" value="METALLOPEPTIDASE, PUTATIVE (AFU_ORTHOLOGUE AFUA_6G09600)-RELATED"/>
    <property type="match status" value="1"/>
</dbReference>
<sequence>MNDLLKSAKAIEETIVKDRRTIHQNPELGNDLPQTTRYIMDRLTEMGYEPKEICKSGVVATVGKPGKTILLRADTDALRMPEKTGLPFASQNPEAAHTCGHDTHAAMLLGAAKLLKDRENELCGTVKLMFQPAEEILAGAKAMIDAGVLENPHVDAAVAIHISSVTQPAGFVGFTKGGSHGSADKFVITVKGKGGHGANPHTAIDPITAGSHIVIALQEILAREIDAADTATMTIGAFQSGLKENVIPDEAMIMGTIRTKSSKVRTFMKQRLVEVAKAVASAFRCDCEVEYPFGVAPLENDNDLMDEIVGYTRDLLGEDKVQELPGGMGSEDFSLVTEKVPGIFLRLGAMPSDPEKVFPAHNPNVLFDESAFPIGSAVYANAAIQWLKNNQ</sequence>
<organism evidence="4">
    <name type="scientific">uncultured Anaerotruncus sp</name>
    <dbReference type="NCBI Taxonomy" id="905011"/>
    <lineage>
        <taxon>Bacteria</taxon>
        <taxon>Bacillati</taxon>
        <taxon>Bacillota</taxon>
        <taxon>Clostridia</taxon>
        <taxon>Eubacteriales</taxon>
        <taxon>Oscillospiraceae</taxon>
        <taxon>Anaerotruncus</taxon>
        <taxon>environmental samples</taxon>
    </lineage>
</organism>
<protein>
    <submittedName>
        <fullName evidence="4">Putative hydrolase YxeP</fullName>
        <ecNumber evidence="4">3.-.-.-</ecNumber>
    </submittedName>
</protein>
<dbReference type="InterPro" id="IPR002933">
    <property type="entry name" value="Peptidase_M20"/>
</dbReference>
<dbReference type="SUPFAM" id="SSF53187">
    <property type="entry name" value="Zn-dependent exopeptidases"/>
    <property type="match status" value="1"/>
</dbReference>
<dbReference type="Pfam" id="PF01546">
    <property type="entry name" value="Peptidase_M20"/>
    <property type="match status" value="1"/>
</dbReference>
<keyword evidence="2" id="KW-0479">Metal-binding</keyword>
<name>A0A6N2S7Q9_9FIRM</name>
<dbReference type="FunFam" id="3.30.70.360:FF:000001">
    <property type="entry name" value="N-acetyldiaminopimelate deacetylase"/>
    <property type="match status" value="1"/>
</dbReference>
<accession>A0A6N2S7Q9</accession>
<dbReference type="Gene3D" id="3.30.70.360">
    <property type="match status" value="1"/>
</dbReference>
<feature type="binding site" evidence="2">
    <location>
        <position position="135"/>
    </location>
    <ligand>
        <name>Mn(2+)</name>
        <dbReference type="ChEBI" id="CHEBI:29035"/>
        <label>2</label>
    </ligand>
</feature>
<evidence type="ECO:0000313" key="4">
    <source>
        <dbReference type="EMBL" id="VYS87490.1"/>
    </source>
</evidence>
<dbReference type="NCBIfam" id="TIGR01891">
    <property type="entry name" value="amidohydrolases"/>
    <property type="match status" value="1"/>
</dbReference>
<evidence type="ECO:0000259" key="3">
    <source>
        <dbReference type="Pfam" id="PF07687"/>
    </source>
</evidence>
<proteinExistence type="predicted"/>
<reference evidence="4" key="1">
    <citation type="submission" date="2019-11" db="EMBL/GenBank/DDBJ databases">
        <authorList>
            <person name="Feng L."/>
        </authorList>
    </citation>
    <scope>NUCLEOTIDE SEQUENCE</scope>
    <source>
        <strain evidence="4">AundefinedLFYP135</strain>
    </source>
</reference>
<dbReference type="GO" id="GO:0050118">
    <property type="term" value="F:N-acetyldiaminopimelate deacetylase activity"/>
    <property type="evidence" value="ECO:0007669"/>
    <property type="project" value="UniProtKB-ARBA"/>
</dbReference>
<keyword evidence="2" id="KW-0464">Manganese</keyword>
<keyword evidence="1 4" id="KW-0378">Hydrolase</keyword>
<gene>
    <name evidence="4" type="primary">yxeP_2</name>
    <name evidence="4" type="ORF">AULFYP135_00726</name>
</gene>
<feature type="binding site" evidence="2">
    <location>
        <position position="99"/>
    </location>
    <ligand>
        <name>Mn(2+)</name>
        <dbReference type="ChEBI" id="CHEBI:29035"/>
        <label>2</label>
    </ligand>
</feature>
<feature type="domain" description="Peptidase M20 dimerisation" evidence="3">
    <location>
        <begin position="183"/>
        <end position="280"/>
    </location>
</feature>
<feature type="binding site" evidence="2">
    <location>
        <position position="361"/>
    </location>
    <ligand>
        <name>Mn(2+)</name>
        <dbReference type="ChEBI" id="CHEBI:29035"/>
        <label>2</label>
    </ligand>
</feature>
<dbReference type="SUPFAM" id="SSF55031">
    <property type="entry name" value="Bacterial exopeptidase dimerisation domain"/>
    <property type="match status" value="1"/>
</dbReference>
<evidence type="ECO:0000256" key="1">
    <source>
        <dbReference type="ARBA" id="ARBA00022801"/>
    </source>
</evidence>
<dbReference type="GO" id="GO:0019877">
    <property type="term" value="P:diaminopimelate biosynthetic process"/>
    <property type="evidence" value="ECO:0007669"/>
    <property type="project" value="UniProtKB-ARBA"/>
</dbReference>
<feature type="binding site" evidence="2">
    <location>
        <position position="161"/>
    </location>
    <ligand>
        <name>Mn(2+)</name>
        <dbReference type="ChEBI" id="CHEBI:29035"/>
        <label>2</label>
    </ligand>
</feature>
<evidence type="ECO:0000256" key="2">
    <source>
        <dbReference type="PIRSR" id="PIRSR005962-1"/>
    </source>
</evidence>
<dbReference type="AlphaFoldDB" id="A0A6N2S7Q9"/>
<dbReference type="PANTHER" id="PTHR11014">
    <property type="entry name" value="PEPTIDASE M20 FAMILY MEMBER"/>
    <property type="match status" value="1"/>
</dbReference>
<dbReference type="EC" id="3.-.-.-" evidence="4"/>
<dbReference type="InterPro" id="IPR011650">
    <property type="entry name" value="Peptidase_M20_dimer"/>
</dbReference>
<dbReference type="EMBL" id="CACRSL010000003">
    <property type="protein sequence ID" value="VYS87490.1"/>
    <property type="molecule type" value="Genomic_DNA"/>
</dbReference>
<dbReference type="PIRSF" id="PIRSF005962">
    <property type="entry name" value="Pept_M20D_amidohydro"/>
    <property type="match status" value="1"/>
</dbReference>